<keyword evidence="2" id="KW-1185">Reference proteome</keyword>
<evidence type="ECO:0000313" key="1">
    <source>
        <dbReference type="EMBL" id="KAH6927922.1"/>
    </source>
</evidence>
<name>A0ACB7S3Z3_HYAAI</name>
<organism evidence="1 2">
    <name type="scientific">Hyalomma asiaticum</name>
    <name type="common">Tick</name>
    <dbReference type="NCBI Taxonomy" id="266040"/>
    <lineage>
        <taxon>Eukaryota</taxon>
        <taxon>Metazoa</taxon>
        <taxon>Ecdysozoa</taxon>
        <taxon>Arthropoda</taxon>
        <taxon>Chelicerata</taxon>
        <taxon>Arachnida</taxon>
        <taxon>Acari</taxon>
        <taxon>Parasitiformes</taxon>
        <taxon>Ixodida</taxon>
        <taxon>Ixodoidea</taxon>
        <taxon>Ixodidae</taxon>
        <taxon>Hyalomminae</taxon>
        <taxon>Hyalomma</taxon>
    </lineage>
</organism>
<dbReference type="EMBL" id="CM023486">
    <property type="protein sequence ID" value="KAH6927922.1"/>
    <property type="molecule type" value="Genomic_DNA"/>
</dbReference>
<protein>
    <submittedName>
        <fullName evidence="1">Uncharacterized protein</fullName>
    </submittedName>
</protein>
<comment type="caution">
    <text evidence="1">The sequence shown here is derived from an EMBL/GenBank/DDBJ whole genome shotgun (WGS) entry which is preliminary data.</text>
</comment>
<dbReference type="Proteomes" id="UP000821845">
    <property type="component" value="Chromosome 6"/>
</dbReference>
<gene>
    <name evidence="1" type="ORF">HPB50_009965</name>
</gene>
<sequence length="96" mass="10565">MVEADKATTVISFPYAVAISDSANDTYFQLTIPFHVRPADAPGTLLFRVADECGLWVRREVKDSVPQPCIDQFVDTCGADVPAHSRDLCRDGEGDY</sequence>
<evidence type="ECO:0000313" key="2">
    <source>
        <dbReference type="Proteomes" id="UP000821845"/>
    </source>
</evidence>
<reference evidence="1" key="1">
    <citation type="submission" date="2020-05" db="EMBL/GenBank/DDBJ databases">
        <title>Large-scale comparative analyses of tick genomes elucidate their genetic diversity and vector capacities.</title>
        <authorList>
            <person name="Jia N."/>
            <person name="Wang J."/>
            <person name="Shi W."/>
            <person name="Du L."/>
            <person name="Sun Y."/>
            <person name="Zhan W."/>
            <person name="Jiang J."/>
            <person name="Wang Q."/>
            <person name="Zhang B."/>
            <person name="Ji P."/>
            <person name="Sakyi L.B."/>
            <person name="Cui X."/>
            <person name="Yuan T."/>
            <person name="Jiang B."/>
            <person name="Yang W."/>
            <person name="Lam T.T.-Y."/>
            <person name="Chang Q."/>
            <person name="Ding S."/>
            <person name="Wang X."/>
            <person name="Zhu J."/>
            <person name="Ruan X."/>
            <person name="Zhao L."/>
            <person name="Wei J."/>
            <person name="Que T."/>
            <person name="Du C."/>
            <person name="Cheng J."/>
            <person name="Dai P."/>
            <person name="Han X."/>
            <person name="Huang E."/>
            <person name="Gao Y."/>
            <person name="Liu J."/>
            <person name="Shao H."/>
            <person name="Ye R."/>
            <person name="Li L."/>
            <person name="Wei W."/>
            <person name="Wang X."/>
            <person name="Wang C."/>
            <person name="Yang T."/>
            <person name="Huo Q."/>
            <person name="Li W."/>
            <person name="Guo W."/>
            <person name="Chen H."/>
            <person name="Zhou L."/>
            <person name="Ni X."/>
            <person name="Tian J."/>
            <person name="Zhou Y."/>
            <person name="Sheng Y."/>
            <person name="Liu T."/>
            <person name="Pan Y."/>
            <person name="Xia L."/>
            <person name="Li J."/>
            <person name="Zhao F."/>
            <person name="Cao W."/>
        </authorList>
    </citation>
    <scope>NUCLEOTIDE SEQUENCE</scope>
    <source>
        <strain evidence="1">Hyas-2018</strain>
    </source>
</reference>
<proteinExistence type="predicted"/>
<accession>A0ACB7S3Z3</accession>